<dbReference type="EMBL" id="AAKQBQ010000044">
    <property type="protein sequence ID" value="ECU4865295.1"/>
    <property type="molecule type" value="Genomic_DNA"/>
</dbReference>
<reference evidence="2" key="1">
    <citation type="submission" date="2019-09" db="EMBL/GenBank/DDBJ databases">
        <authorList>
            <consortium name="PulseNet: The National Subtyping Network for Foodborne Disease Surveillance"/>
            <person name="Tarr C.L."/>
            <person name="Trees E."/>
            <person name="Katz L.S."/>
            <person name="Carleton-Romer H.A."/>
            <person name="Stroika S."/>
            <person name="Kucerova Z."/>
            <person name="Roache K.F."/>
            <person name="Sabol A.L."/>
            <person name="Besser J."/>
            <person name="Gerner-Smidt P."/>
        </authorList>
    </citation>
    <scope>NUCLEOTIDE SEQUENCE</scope>
    <source>
        <strain evidence="2">PNUSAS097523</strain>
    </source>
</reference>
<comment type="caution">
    <text evidence="2">The sequence shown here is derived from an EMBL/GenBank/DDBJ whole genome shotgun (WGS) entry which is preliminary data.</text>
</comment>
<proteinExistence type="predicted"/>
<dbReference type="AlphaFoldDB" id="A0A605SFE7"/>
<feature type="domain" description="ABC-three component systems C-terminal" evidence="1">
    <location>
        <begin position="1"/>
        <end position="106"/>
    </location>
</feature>
<sequence>KITFNNLNAAEYIIEDYKIHHGKVSRIYSEFNQMGKNSSLSVLSSFRTIFVKLSTQYTGDELFFKIIDSSVEMVRKSANFTQIPLEELELCVSILAVDAFIRCKIFRDPNGVNDVVTKGHSS</sequence>
<dbReference type="InterPro" id="IPR046919">
    <property type="entry name" value="ABC-3C_CTD10"/>
</dbReference>
<name>A0A605SFE7_SALER</name>
<feature type="non-terminal residue" evidence="2">
    <location>
        <position position="1"/>
    </location>
</feature>
<accession>A0A605SFE7</accession>
<organism evidence="2">
    <name type="scientific">Salmonella enterica</name>
    <name type="common">Salmonella choleraesuis</name>
    <dbReference type="NCBI Taxonomy" id="28901"/>
    <lineage>
        <taxon>Bacteria</taxon>
        <taxon>Pseudomonadati</taxon>
        <taxon>Pseudomonadota</taxon>
        <taxon>Gammaproteobacteria</taxon>
        <taxon>Enterobacterales</taxon>
        <taxon>Enterobacteriaceae</taxon>
        <taxon>Salmonella</taxon>
    </lineage>
</organism>
<gene>
    <name evidence="2" type="ORF">F2G25_22920</name>
</gene>
<evidence type="ECO:0000259" key="1">
    <source>
        <dbReference type="Pfam" id="PF20275"/>
    </source>
</evidence>
<protein>
    <recommendedName>
        <fullName evidence="1">ABC-three component systems C-terminal domain-containing protein</fullName>
    </recommendedName>
</protein>
<dbReference type="Pfam" id="PF20275">
    <property type="entry name" value="CTD10"/>
    <property type="match status" value="1"/>
</dbReference>
<evidence type="ECO:0000313" key="2">
    <source>
        <dbReference type="EMBL" id="ECU4865295.1"/>
    </source>
</evidence>